<evidence type="ECO:0000256" key="1">
    <source>
        <dbReference type="SAM" id="MobiDB-lite"/>
    </source>
</evidence>
<keyword evidence="2" id="KW-0812">Transmembrane</keyword>
<accession>A0ABQ7UG79</accession>
<feature type="region of interest" description="Disordered" evidence="1">
    <location>
        <begin position="1"/>
        <end position="22"/>
    </location>
</feature>
<feature type="transmembrane region" description="Helical" evidence="2">
    <location>
        <begin position="281"/>
        <end position="301"/>
    </location>
</feature>
<comment type="caution">
    <text evidence="3">The sequence shown here is derived from an EMBL/GenBank/DDBJ whole genome shotgun (WGS) entry which is preliminary data.</text>
</comment>
<dbReference type="Proteomes" id="UP000826656">
    <property type="component" value="Unassembled WGS sequence"/>
</dbReference>
<gene>
    <name evidence="3" type="ORF">KY290_027853</name>
</gene>
<keyword evidence="4" id="KW-1185">Reference proteome</keyword>
<protein>
    <submittedName>
        <fullName evidence="3">Uncharacterized protein</fullName>
    </submittedName>
</protein>
<evidence type="ECO:0000256" key="2">
    <source>
        <dbReference type="SAM" id="Phobius"/>
    </source>
</evidence>
<name>A0ABQ7UG79_SOLTU</name>
<evidence type="ECO:0000313" key="4">
    <source>
        <dbReference type="Proteomes" id="UP000826656"/>
    </source>
</evidence>
<dbReference type="PANTHER" id="PTHR31045:SF30">
    <property type="entry name" value="PLAC8 FAMILY PROTEIN"/>
    <property type="match status" value="1"/>
</dbReference>
<feature type="transmembrane region" description="Helical" evidence="2">
    <location>
        <begin position="256"/>
        <end position="274"/>
    </location>
</feature>
<reference evidence="3 4" key="1">
    <citation type="journal article" date="2021" name="bioRxiv">
        <title>Chromosome-scale and haplotype-resolved genome assembly of a tetraploid potato cultivar.</title>
        <authorList>
            <person name="Sun H."/>
            <person name="Jiao W.-B."/>
            <person name="Krause K."/>
            <person name="Campoy J.A."/>
            <person name="Goel M."/>
            <person name="Folz-Donahue K."/>
            <person name="Kukat C."/>
            <person name="Huettel B."/>
            <person name="Schneeberger K."/>
        </authorList>
    </citation>
    <scope>NUCLEOTIDE SEQUENCE [LARGE SCALE GENOMIC DNA]</scope>
    <source>
        <strain evidence="3">SolTubOtavaFocal</strain>
        <tissue evidence="3">Leaves</tissue>
    </source>
</reference>
<dbReference type="InterPro" id="IPR006461">
    <property type="entry name" value="PLAC_motif_containing"/>
</dbReference>
<proteinExistence type="predicted"/>
<dbReference type="NCBIfam" id="TIGR01571">
    <property type="entry name" value="A_thal_Cys_rich"/>
    <property type="match status" value="1"/>
</dbReference>
<keyword evidence="2" id="KW-1133">Transmembrane helix</keyword>
<sequence>MASAGNVEHHVIAEEPMDGQVKTHVPLNVSTSQKELVSNENSQSDFQGSTLAIPKRLKSLNSDNLGSPSAKFHQIADRRDEFSRTIPSSRPLHLRQRITKLFSRKLDWPVIRKMCKEWFKNPLNIHPQRLSHFNLLLRWRPEDISKLRNAYCKNGTYKPHEWTHMMVVVVLLNLNCFAQYALCGLNWGYKSPLGKDYDTELDEESQVQKIAAESSSASQPRRIPLEKRFSFASDKGRVVETRPQWSGGILDFWDDISSAYLSLFCCFCVFGWNMERLGFGIYMYVHIATFLLFCMAPFWIFNLAAVSLSVTVAFGGFG</sequence>
<keyword evidence="2" id="KW-0472">Membrane</keyword>
<evidence type="ECO:0000313" key="3">
    <source>
        <dbReference type="EMBL" id="KAH0748621.1"/>
    </source>
</evidence>
<dbReference type="EMBL" id="JAIVGD010000019">
    <property type="protein sequence ID" value="KAH0748621.1"/>
    <property type="molecule type" value="Genomic_DNA"/>
</dbReference>
<organism evidence="3 4">
    <name type="scientific">Solanum tuberosum</name>
    <name type="common">Potato</name>
    <dbReference type="NCBI Taxonomy" id="4113"/>
    <lineage>
        <taxon>Eukaryota</taxon>
        <taxon>Viridiplantae</taxon>
        <taxon>Streptophyta</taxon>
        <taxon>Embryophyta</taxon>
        <taxon>Tracheophyta</taxon>
        <taxon>Spermatophyta</taxon>
        <taxon>Magnoliopsida</taxon>
        <taxon>eudicotyledons</taxon>
        <taxon>Gunneridae</taxon>
        <taxon>Pentapetalae</taxon>
        <taxon>asterids</taxon>
        <taxon>lamiids</taxon>
        <taxon>Solanales</taxon>
        <taxon>Solanaceae</taxon>
        <taxon>Solanoideae</taxon>
        <taxon>Solaneae</taxon>
        <taxon>Solanum</taxon>
    </lineage>
</organism>
<feature type="transmembrane region" description="Helical" evidence="2">
    <location>
        <begin position="167"/>
        <end position="189"/>
    </location>
</feature>
<dbReference type="PANTHER" id="PTHR31045">
    <property type="entry name" value="PLAC8 FAMILY PROTEIN-RELATED"/>
    <property type="match status" value="1"/>
</dbReference>